<keyword evidence="2" id="KW-0646">Protease inhibitor</keyword>
<keyword evidence="5" id="KW-1185">Reference proteome</keyword>
<gene>
    <name evidence="4" type="ORF">MERR_LOCUS44597</name>
</gene>
<sequence>MASICEDPGKSSWPELLETKGEYAKEVIERENPKMTAEIILEGTIVLEIYICTRVYVWVNDCGIVVQIPTIG</sequence>
<organism evidence="4 5">
    <name type="scientific">Microthlaspi erraticum</name>
    <dbReference type="NCBI Taxonomy" id="1685480"/>
    <lineage>
        <taxon>Eukaryota</taxon>
        <taxon>Viridiplantae</taxon>
        <taxon>Streptophyta</taxon>
        <taxon>Embryophyta</taxon>
        <taxon>Tracheophyta</taxon>
        <taxon>Spermatophyta</taxon>
        <taxon>Magnoliopsida</taxon>
        <taxon>eudicotyledons</taxon>
        <taxon>Gunneridae</taxon>
        <taxon>Pentapetalae</taxon>
        <taxon>rosids</taxon>
        <taxon>malvids</taxon>
        <taxon>Brassicales</taxon>
        <taxon>Brassicaceae</taxon>
        <taxon>Coluteocarpeae</taxon>
        <taxon>Microthlaspi</taxon>
    </lineage>
</organism>
<dbReference type="PANTHER" id="PTHR33091:SF103">
    <property type="entry name" value="SERINE PROTEASE INHIBITOR, POTATO INHIBITOR I-TYPE FAMILY PROTEIN"/>
    <property type="match status" value="1"/>
</dbReference>
<evidence type="ECO:0000313" key="5">
    <source>
        <dbReference type="Proteomes" id="UP000467841"/>
    </source>
</evidence>
<dbReference type="Pfam" id="PF00280">
    <property type="entry name" value="potato_inhibit"/>
    <property type="match status" value="1"/>
</dbReference>
<evidence type="ECO:0000256" key="1">
    <source>
        <dbReference type="ARBA" id="ARBA00008210"/>
    </source>
</evidence>
<evidence type="ECO:0000313" key="4">
    <source>
        <dbReference type="EMBL" id="CAA7057361.1"/>
    </source>
</evidence>
<dbReference type="SUPFAM" id="SSF54654">
    <property type="entry name" value="CI-2 family of serine protease inhibitors"/>
    <property type="match status" value="1"/>
</dbReference>
<reference evidence="4" key="1">
    <citation type="submission" date="2020-01" db="EMBL/GenBank/DDBJ databases">
        <authorList>
            <person name="Mishra B."/>
        </authorList>
    </citation>
    <scope>NUCLEOTIDE SEQUENCE [LARGE SCALE GENOMIC DNA]</scope>
</reference>
<dbReference type="GO" id="GO:0004867">
    <property type="term" value="F:serine-type endopeptidase inhibitor activity"/>
    <property type="evidence" value="ECO:0007669"/>
    <property type="project" value="UniProtKB-KW"/>
</dbReference>
<dbReference type="EMBL" id="CACVBM020001684">
    <property type="protein sequence ID" value="CAA7057361.1"/>
    <property type="molecule type" value="Genomic_DNA"/>
</dbReference>
<dbReference type="AlphaFoldDB" id="A0A6D2KVV6"/>
<proteinExistence type="inferred from homology"/>
<dbReference type="OrthoDB" id="10013825at2759"/>
<comment type="similarity">
    <text evidence="1">Belongs to the protease inhibitor I13 (potato type I serine protease inhibitor) family.</text>
</comment>
<evidence type="ECO:0000256" key="3">
    <source>
        <dbReference type="ARBA" id="ARBA00022900"/>
    </source>
</evidence>
<accession>A0A6D2KVV6</accession>
<comment type="caution">
    <text evidence="4">The sequence shown here is derived from an EMBL/GenBank/DDBJ whole genome shotgun (WGS) entry which is preliminary data.</text>
</comment>
<dbReference type="GO" id="GO:0009611">
    <property type="term" value="P:response to wounding"/>
    <property type="evidence" value="ECO:0007669"/>
    <property type="project" value="InterPro"/>
</dbReference>
<dbReference type="Proteomes" id="UP000467841">
    <property type="component" value="Unassembled WGS sequence"/>
</dbReference>
<name>A0A6D2KVV6_9BRAS</name>
<dbReference type="InterPro" id="IPR036354">
    <property type="entry name" value="Prot_inh_pot1_sf"/>
</dbReference>
<protein>
    <submittedName>
        <fullName evidence="4">Uncharacterized protein</fullName>
    </submittedName>
</protein>
<evidence type="ECO:0000256" key="2">
    <source>
        <dbReference type="ARBA" id="ARBA00022690"/>
    </source>
</evidence>
<dbReference type="PANTHER" id="PTHR33091">
    <property type="entry name" value="PROTEIN, PUTATIVE, EXPRESSED-RELATED"/>
    <property type="match status" value="1"/>
</dbReference>
<keyword evidence="3" id="KW-0722">Serine protease inhibitor</keyword>
<dbReference type="FunFam" id="3.30.10.10:FF:000001">
    <property type="entry name" value="Serine protease inhibitor, potato inhibitor I-type family protein"/>
    <property type="match status" value="1"/>
</dbReference>
<dbReference type="InterPro" id="IPR000864">
    <property type="entry name" value="Prot_inh_pot1"/>
</dbReference>
<dbReference type="Gene3D" id="3.30.10.10">
    <property type="entry name" value="Trypsin Inhibitor V, subunit A"/>
    <property type="match status" value="1"/>
</dbReference>